<keyword evidence="3" id="KW-1185">Reference proteome</keyword>
<protein>
    <submittedName>
        <fullName evidence="2">Uncharacterized protein</fullName>
    </submittedName>
</protein>
<evidence type="ECO:0000256" key="1">
    <source>
        <dbReference type="SAM" id="MobiDB-lite"/>
    </source>
</evidence>
<evidence type="ECO:0000313" key="3">
    <source>
        <dbReference type="Proteomes" id="UP000536746"/>
    </source>
</evidence>
<feature type="compositionally biased region" description="Polar residues" evidence="1">
    <location>
        <begin position="1"/>
        <end position="16"/>
    </location>
</feature>
<organism evidence="2 3">
    <name type="scientific">Herbaspirillum robiniae</name>
    <dbReference type="NCBI Taxonomy" id="2014887"/>
    <lineage>
        <taxon>Bacteria</taxon>
        <taxon>Pseudomonadati</taxon>
        <taxon>Pseudomonadota</taxon>
        <taxon>Betaproteobacteria</taxon>
        <taxon>Burkholderiales</taxon>
        <taxon>Oxalobacteraceae</taxon>
        <taxon>Herbaspirillum</taxon>
    </lineage>
</organism>
<sequence length="95" mass="10573">MNTVNDVGTSDQNTSPAELKNHGRETNVMIAIKTKKATHEVSSGWLFDGSQSMFRRFILPLLRIPDFVRPFLHGAAHLHAPHHCSFGNPALVQRA</sequence>
<dbReference type="Proteomes" id="UP000536746">
    <property type="component" value="Unassembled WGS sequence"/>
</dbReference>
<gene>
    <name evidence="2" type="ORF">HNO84_20215</name>
</gene>
<evidence type="ECO:0000313" key="2">
    <source>
        <dbReference type="EMBL" id="NUU03941.1"/>
    </source>
</evidence>
<reference evidence="2 3" key="1">
    <citation type="journal article" date="2020" name="Front. Plant Sci.">
        <title>Isolation of Rhizosphere Bacteria That Improve Quality and Water Stress Tolerance in Greenhouse Ornamentals.</title>
        <authorList>
            <person name="Nordstedt N.P."/>
            <person name="Jones M.L."/>
        </authorList>
    </citation>
    <scope>NUCLEOTIDE SEQUENCE [LARGE SCALE GENOMIC DNA]</scope>
    <source>
        <strain evidence="2 3">C6C2</strain>
    </source>
</reference>
<proteinExistence type="predicted"/>
<accession>A0ABX2M838</accession>
<feature type="region of interest" description="Disordered" evidence="1">
    <location>
        <begin position="1"/>
        <end position="24"/>
    </location>
</feature>
<comment type="caution">
    <text evidence="2">The sequence shown here is derived from an EMBL/GenBank/DDBJ whole genome shotgun (WGS) entry which is preliminary data.</text>
</comment>
<dbReference type="EMBL" id="JABFMT010000030">
    <property type="protein sequence ID" value="NUU03941.1"/>
    <property type="molecule type" value="Genomic_DNA"/>
</dbReference>
<name>A0ABX2M838_9BURK</name>